<dbReference type="EMBL" id="JAMKFB020000005">
    <property type="protein sequence ID" value="KAL0193828.1"/>
    <property type="molecule type" value="Genomic_DNA"/>
</dbReference>
<accession>A0ABD0R682</accession>
<dbReference type="Proteomes" id="UP001529510">
    <property type="component" value="Unassembled WGS sequence"/>
</dbReference>
<proteinExistence type="predicted"/>
<organism evidence="2 3">
    <name type="scientific">Cirrhinus mrigala</name>
    <name type="common">Mrigala</name>
    <dbReference type="NCBI Taxonomy" id="683832"/>
    <lineage>
        <taxon>Eukaryota</taxon>
        <taxon>Metazoa</taxon>
        <taxon>Chordata</taxon>
        <taxon>Craniata</taxon>
        <taxon>Vertebrata</taxon>
        <taxon>Euteleostomi</taxon>
        <taxon>Actinopterygii</taxon>
        <taxon>Neopterygii</taxon>
        <taxon>Teleostei</taxon>
        <taxon>Ostariophysi</taxon>
        <taxon>Cypriniformes</taxon>
        <taxon>Cyprinidae</taxon>
        <taxon>Labeoninae</taxon>
        <taxon>Labeonini</taxon>
        <taxon>Cirrhinus</taxon>
    </lineage>
</organism>
<dbReference type="InterPro" id="IPR011762">
    <property type="entry name" value="COA_CT_N"/>
</dbReference>
<gene>
    <name evidence="2" type="ORF">M9458_012124</name>
</gene>
<feature type="domain" description="CoA carboxyltransferase N-terminal" evidence="1">
    <location>
        <begin position="1"/>
        <end position="90"/>
    </location>
</feature>
<dbReference type="AlphaFoldDB" id="A0ABD0R682"/>
<keyword evidence="3" id="KW-1185">Reference proteome</keyword>
<name>A0ABD0R682_CIRMR</name>
<evidence type="ECO:0000313" key="3">
    <source>
        <dbReference type="Proteomes" id="UP001529510"/>
    </source>
</evidence>
<dbReference type="Gene3D" id="3.90.226.10">
    <property type="entry name" value="2-enoyl-CoA Hydratase, Chain A, domain 1"/>
    <property type="match status" value="1"/>
</dbReference>
<sequence length="90" mass="10211">IGMVAFRMKMKTPEYPEGRDIIVICNDITHMIGSFGPQEDELFLRASELAREDGIPRIYIAANSGARIGLAEDIRHMFQVAWVDPDDPYK</sequence>
<dbReference type="InterPro" id="IPR034733">
    <property type="entry name" value="AcCoA_carboxyl_beta"/>
</dbReference>
<comment type="caution">
    <text evidence="2">The sequence shown here is derived from an EMBL/GenBank/DDBJ whole genome shotgun (WGS) entry which is preliminary data.</text>
</comment>
<reference evidence="2 3" key="1">
    <citation type="submission" date="2024-05" db="EMBL/GenBank/DDBJ databases">
        <title>Genome sequencing and assembly of Indian major carp, Cirrhinus mrigala (Hamilton, 1822).</title>
        <authorList>
            <person name="Mohindra V."/>
            <person name="Chowdhury L.M."/>
            <person name="Lal K."/>
            <person name="Jena J.K."/>
        </authorList>
    </citation>
    <scope>NUCLEOTIDE SEQUENCE [LARGE SCALE GENOMIC DNA]</scope>
    <source>
        <strain evidence="2">CM1030</strain>
        <tissue evidence="2">Blood</tissue>
    </source>
</reference>
<feature type="non-terminal residue" evidence="2">
    <location>
        <position position="1"/>
    </location>
</feature>
<dbReference type="InterPro" id="IPR029045">
    <property type="entry name" value="ClpP/crotonase-like_dom_sf"/>
</dbReference>
<evidence type="ECO:0000259" key="1">
    <source>
        <dbReference type="PROSITE" id="PS50980"/>
    </source>
</evidence>
<protein>
    <recommendedName>
        <fullName evidence="1">CoA carboxyltransferase N-terminal domain-containing protein</fullName>
    </recommendedName>
</protein>
<evidence type="ECO:0000313" key="2">
    <source>
        <dbReference type="EMBL" id="KAL0193828.1"/>
    </source>
</evidence>
<dbReference type="PANTHER" id="PTHR45728">
    <property type="entry name" value="ACETYL-COA CARBOXYLASE, ISOFORM A"/>
    <property type="match status" value="1"/>
</dbReference>
<dbReference type="InterPro" id="IPR049076">
    <property type="entry name" value="ACCA"/>
</dbReference>
<feature type="non-terminal residue" evidence="2">
    <location>
        <position position="90"/>
    </location>
</feature>
<dbReference type="PANTHER" id="PTHR45728:SF1">
    <property type="entry name" value="ACETYL-COA CARBOXYLASE 2"/>
    <property type="match status" value="1"/>
</dbReference>
<dbReference type="PROSITE" id="PS50980">
    <property type="entry name" value="COA_CT_NTER"/>
    <property type="match status" value="1"/>
</dbReference>
<dbReference type="SUPFAM" id="SSF52096">
    <property type="entry name" value="ClpP/crotonase"/>
    <property type="match status" value="1"/>
</dbReference>
<dbReference type="Pfam" id="PF01039">
    <property type="entry name" value="Carboxyl_trans"/>
    <property type="match status" value="1"/>
</dbReference>